<evidence type="ECO:0000256" key="6">
    <source>
        <dbReference type="ARBA" id="ARBA00023136"/>
    </source>
</evidence>
<dbReference type="AlphaFoldDB" id="A0A3D0KHQ0"/>
<feature type="transmembrane region" description="Helical" evidence="10">
    <location>
        <begin position="309"/>
        <end position="329"/>
    </location>
</feature>
<evidence type="ECO:0000256" key="3">
    <source>
        <dbReference type="ARBA" id="ARBA00022692"/>
    </source>
</evidence>
<accession>A0A3D0KHQ0</accession>
<evidence type="ECO:0000256" key="7">
    <source>
        <dbReference type="ARBA" id="ARBA00023173"/>
    </source>
</evidence>
<keyword evidence="6 10" id="KW-0472">Membrane</keyword>
<feature type="transmembrane region" description="Helical" evidence="10">
    <location>
        <begin position="198"/>
        <end position="220"/>
    </location>
</feature>
<feature type="transmembrane region" description="Helical" evidence="10">
    <location>
        <begin position="240"/>
        <end position="259"/>
    </location>
</feature>
<dbReference type="GO" id="GO:0005254">
    <property type="term" value="F:chloride channel activity"/>
    <property type="evidence" value="ECO:0007669"/>
    <property type="project" value="UniProtKB-KW"/>
</dbReference>
<keyword evidence="9" id="KW-0407">Ion channel</keyword>
<keyword evidence="5" id="KW-0406">Ion transport</keyword>
<evidence type="ECO:0000256" key="1">
    <source>
        <dbReference type="ARBA" id="ARBA00004141"/>
    </source>
</evidence>
<feature type="transmembrane region" description="Helical" evidence="10">
    <location>
        <begin position="371"/>
        <end position="393"/>
    </location>
</feature>
<evidence type="ECO:0000256" key="9">
    <source>
        <dbReference type="ARBA" id="ARBA00023303"/>
    </source>
</evidence>
<dbReference type="EMBL" id="DOTR01000072">
    <property type="protein sequence ID" value="HCA03048.1"/>
    <property type="molecule type" value="Genomic_DNA"/>
</dbReference>
<organism evidence="11">
    <name type="scientific">Halomonas campaniensis</name>
    <dbReference type="NCBI Taxonomy" id="213554"/>
    <lineage>
        <taxon>Bacteria</taxon>
        <taxon>Pseudomonadati</taxon>
        <taxon>Pseudomonadota</taxon>
        <taxon>Gammaproteobacteria</taxon>
        <taxon>Oceanospirillales</taxon>
        <taxon>Halomonadaceae</taxon>
        <taxon>Halomonas</taxon>
    </lineage>
</organism>
<dbReference type="InterPro" id="IPR014743">
    <property type="entry name" value="Cl-channel_core"/>
</dbReference>
<evidence type="ECO:0000256" key="8">
    <source>
        <dbReference type="ARBA" id="ARBA00023214"/>
    </source>
</evidence>
<dbReference type="GO" id="GO:0034707">
    <property type="term" value="C:chloride channel complex"/>
    <property type="evidence" value="ECO:0007669"/>
    <property type="project" value="UniProtKB-KW"/>
</dbReference>
<evidence type="ECO:0000313" key="11">
    <source>
        <dbReference type="EMBL" id="HCA03048.1"/>
    </source>
</evidence>
<feature type="transmembrane region" description="Helical" evidence="10">
    <location>
        <begin position="68"/>
        <end position="89"/>
    </location>
</feature>
<comment type="subcellular location">
    <subcellularLocation>
        <location evidence="1">Membrane</location>
        <topology evidence="1">Multi-pass membrane protein</topology>
    </subcellularLocation>
</comment>
<sequence>MARFSRSDFTLESFRRQLANVDALPQLCVLGLVSGVITGAVMVAFRLLLEVGAALYMPEGNPEAFEGLAPWLRALLPIIAVTLIGTLLYRQKAAARKLGVGHVIERLTYHQGRFPMRNWLNQWWVGVVSVLGGLSAGREGPAIHLGAAASSGLGLKLRLPNNSLRVLVACGTAAGISASFNTPIAGVIFAMEVVMMEYTLMSFMPVILASTMGALVAQLVYGNEPAFRIPEVALGSLMNVPWVVIIGLVIGLLASVFIHLSRSQYLQQWPLWLRLGAVGVITGAVAWWFPEVQGIGYDSVAAMLNNQLAITVLLALMIAKLLITAITVAGGVPIGIIGPILVVGAATGALGGMLGGWVWPDKAADPGIYAMLGMAAMMGAVLQAPLAALMALLELTHSPHIMLPGMLVVVVACLTSRQLTGCEGFFISTVRYGLHPLQQPLMQALSRVSVPAVMERHLVRTDRMITPDQARRLLETNPVWLVIERSSAEKPVLALKAAELARWLLEHDEALQDEAPPEDEFIDLLEIPGQRLEMAPIGLQATLSEAFLKLQDNALGALYVVHGYRPKQQRISGIITRGAIERYYHYTDPRGADSQQ</sequence>
<dbReference type="Pfam" id="PF00654">
    <property type="entry name" value="Voltage_CLC"/>
    <property type="match status" value="1"/>
</dbReference>
<dbReference type="SUPFAM" id="SSF81340">
    <property type="entry name" value="Clc chloride channel"/>
    <property type="match status" value="1"/>
</dbReference>
<feature type="transmembrane region" description="Helical" evidence="10">
    <location>
        <begin position="336"/>
        <end position="359"/>
    </location>
</feature>
<keyword evidence="7" id="KW-0869">Chloride channel</keyword>
<name>A0A3D0KHQ0_9GAMM</name>
<keyword evidence="8" id="KW-0868">Chloride</keyword>
<evidence type="ECO:0000256" key="4">
    <source>
        <dbReference type="ARBA" id="ARBA00022989"/>
    </source>
</evidence>
<dbReference type="Gene3D" id="1.10.3080.10">
    <property type="entry name" value="Clc chloride channel"/>
    <property type="match status" value="1"/>
</dbReference>
<comment type="caution">
    <text evidence="11">The sequence shown here is derived from an EMBL/GenBank/DDBJ whole genome shotgun (WGS) entry which is preliminary data.</text>
</comment>
<gene>
    <name evidence="11" type="ORF">DEO68_12930</name>
</gene>
<feature type="transmembrane region" description="Helical" evidence="10">
    <location>
        <begin position="21"/>
        <end position="48"/>
    </location>
</feature>
<dbReference type="InterPro" id="IPR001807">
    <property type="entry name" value="ClC"/>
</dbReference>
<evidence type="ECO:0000256" key="10">
    <source>
        <dbReference type="SAM" id="Phobius"/>
    </source>
</evidence>
<dbReference type="InterPro" id="IPR050368">
    <property type="entry name" value="ClC-type_chloride_channel"/>
</dbReference>
<keyword evidence="2" id="KW-0813">Transport</keyword>
<keyword evidence="4 10" id="KW-1133">Transmembrane helix</keyword>
<dbReference type="CDD" id="cd00400">
    <property type="entry name" value="Voltage_gated_ClC"/>
    <property type="match status" value="1"/>
</dbReference>
<protein>
    <submittedName>
        <fullName evidence="11">Cl-channel voltage-gated family protein</fullName>
    </submittedName>
</protein>
<dbReference type="PANTHER" id="PTHR43427:SF6">
    <property type="entry name" value="CHLORIDE CHANNEL PROTEIN CLC-E"/>
    <property type="match status" value="1"/>
</dbReference>
<dbReference type="PRINTS" id="PR00762">
    <property type="entry name" value="CLCHANNEL"/>
</dbReference>
<keyword evidence="3 10" id="KW-0812">Transmembrane</keyword>
<evidence type="ECO:0000256" key="2">
    <source>
        <dbReference type="ARBA" id="ARBA00022448"/>
    </source>
</evidence>
<evidence type="ECO:0000256" key="5">
    <source>
        <dbReference type="ARBA" id="ARBA00023065"/>
    </source>
</evidence>
<feature type="transmembrane region" description="Helical" evidence="10">
    <location>
        <begin position="166"/>
        <end position="191"/>
    </location>
</feature>
<dbReference type="PANTHER" id="PTHR43427">
    <property type="entry name" value="CHLORIDE CHANNEL PROTEIN CLC-E"/>
    <property type="match status" value="1"/>
</dbReference>
<reference evidence="11" key="1">
    <citation type="journal article" date="2018" name="Nat. Biotechnol.">
        <title>A standardized bacterial taxonomy based on genome phylogeny substantially revises the tree of life.</title>
        <authorList>
            <person name="Parks D.H."/>
            <person name="Chuvochina M."/>
            <person name="Waite D.W."/>
            <person name="Rinke C."/>
            <person name="Skarshewski A."/>
            <person name="Chaumeil P.A."/>
            <person name="Hugenholtz P."/>
        </authorList>
    </citation>
    <scope>NUCLEOTIDE SEQUENCE [LARGE SCALE GENOMIC DNA]</scope>
    <source>
        <strain evidence="11">UBA11284</strain>
    </source>
</reference>
<feature type="transmembrane region" description="Helical" evidence="10">
    <location>
        <begin position="271"/>
        <end position="289"/>
    </location>
</feature>
<proteinExistence type="predicted"/>